<proteinExistence type="predicted"/>
<organism evidence="3 4">
    <name type="scientific">Tripterygium wilfordii</name>
    <name type="common">Thunder God vine</name>
    <dbReference type="NCBI Taxonomy" id="458696"/>
    <lineage>
        <taxon>Eukaryota</taxon>
        <taxon>Viridiplantae</taxon>
        <taxon>Streptophyta</taxon>
        <taxon>Embryophyta</taxon>
        <taxon>Tracheophyta</taxon>
        <taxon>Spermatophyta</taxon>
        <taxon>Magnoliopsida</taxon>
        <taxon>eudicotyledons</taxon>
        <taxon>Gunneridae</taxon>
        <taxon>Pentapetalae</taxon>
        <taxon>rosids</taxon>
        <taxon>fabids</taxon>
        <taxon>Celastrales</taxon>
        <taxon>Celastraceae</taxon>
        <taxon>Tripterygium</taxon>
    </lineage>
</organism>
<keyword evidence="2" id="KW-0472">Membrane</keyword>
<reference evidence="3 4" key="1">
    <citation type="journal article" date="2020" name="Nat. Commun.">
        <title>Genome of Tripterygium wilfordii and identification of cytochrome P450 involved in triptolide biosynthesis.</title>
        <authorList>
            <person name="Tu L."/>
            <person name="Su P."/>
            <person name="Zhang Z."/>
            <person name="Gao L."/>
            <person name="Wang J."/>
            <person name="Hu T."/>
            <person name="Zhou J."/>
            <person name="Zhang Y."/>
            <person name="Zhao Y."/>
            <person name="Liu Y."/>
            <person name="Song Y."/>
            <person name="Tong Y."/>
            <person name="Lu Y."/>
            <person name="Yang J."/>
            <person name="Xu C."/>
            <person name="Jia M."/>
            <person name="Peters R.J."/>
            <person name="Huang L."/>
            <person name="Gao W."/>
        </authorList>
    </citation>
    <scope>NUCLEOTIDE SEQUENCE [LARGE SCALE GENOMIC DNA]</scope>
    <source>
        <strain evidence="4">cv. XIE 37</strain>
        <tissue evidence="3">Leaf</tissue>
    </source>
</reference>
<sequence length="233" mass="27483">MGNIIASFFSGLAKVIGDLFGSPLDFFKGKSCNSVCRSTWDFICYIENFCVANLLKMAMVFALLYIVLLFLYLLQKLGICQCVGWSLCKFLWACLASWFSIWEYCCTFLLVKVLRLKRRNRERRQSNFEEFDTSTEEDLYDESFSSRVPRRELSSLQSRRLRDYKRVHLRRSLRPRSHRIQVGISTDSKYGSRRNSFRPSNHVHSIRVTQTSKFVRKGPNYSSRVGGYRRRRR</sequence>
<evidence type="ECO:0000313" key="3">
    <source>
        <dbReference type="EMBL" id="KAF5725315.1"/>
    </source>
</evidence>
<dbReference type="EMBL" id="JAAARO010000023">
    <property type="protein sequence ID" value="KAF5725315.1"/>
    <property type="molecule type" value="Genomic_DNA"/>
</dbReference>
<feature type="transmembrane region" description="Helical" evidence="2">
    <location>
        <begin position="90"/>
        <end position="114"/>
    </location>
</feature>
<accession>A0A7J7BUD4</accession>
<feature type="region of interest" description="Disordered" evidence="1">
    <location>
        <begin position="184"/>
        <end position="204"/>
    </location>
</feature>
<evidence type="ECO:0000313" key="4">
    <source>
        <dbReference type="Proteomes" id="UP000593562"/>
    </source>
</evidence>
<evidence type="ECO:0000256" key="2">
    <source>
        <dbReference type="SAM" id="Phobius"/>
    </source>
</evidence>
<protein>
    <submittedName>
        <fullName evidence="3">Uncharacterized protein</fullName>
    </submittedName>
</protein>
<evidence type="ECO:0000256" key="1">
    <source>
        <dbReference type="SAM" id="MobiDB-lite"/>
    </source>
</evidence>
<name>A0A7J7BUD4_TRIWF</name>
<dbReference type="PANTHER" id="PTHR35278">
    <property type="entry name" value="TRANSMEMBRANE PROTEIN-RELATED"/>
    <property type="match status" value="1"/>
</dbReference>
<dbReference type="InParanoid" id="A0A7J7BUD4"/>
<comment type="caution">
    <text evidence="3">The sequence shown here is derived from an EMBL/GenBank/DDBJ whole genome shotgun (WGS) entry which is preliminary data.</text>
</comment>
<dbReference type="AlphaFoldDB" id="A0A7J7BUD4"/>
<keyword evidence="2" id="KW-0812">Transmembrane</keyword>
<dbReference type="PANTHER" id="PTHR35278:SF1">
    <property type="entry name" value="F8K7.16"/>
    <property type="match status" value="1"/>
</dbReference>
<keyword evidence="2" id="KW-1133">Transmembrane helix</keyword>
<dbReference type="Proteomes" id="UP000593562">
    <property type="component" value="Unassembled WGS sequence"/>
</dbReference>
<keyword evidence="4" id="KW-1185">Reference proteome</keyword>
<feature type="transmembrane region" description="Helical" evidence="2">
    <location>
        <begin position="54"/>
        <end position="74"/>
    </location>
</feature>
<gene>
    <name evidence="3" type="ORF">HS088_TW23G00036</name>
</gene>